<accession>A0A4S4C0L1</accession>
<proteinExistence type="predicted"/>
<comment type="caution">
    <text evidence="1">The sequence shown here is derived from an EMBL/GenBank/DDBJ whole genome shotgun (WGS) entry which is preliminary data.</text>
</comment>
<dbReference type="Proteomes" id="UP000310334">
    <property type="component" value="Unassembled WGS sequence"/>
</dbReference>
<dbReference type="AlphaFoldDB" id="A0A4S4C0L1"/>
<evidence type="ECO:0000313" key="1">
    <source>
        <dbReference type="EMBL" id="THF81126.1"/>
    </source>
</evidence>
<reference evidence="1 2" key="1">
    <citation type="submission" date="2019-04" db="EMBL/GenBank/DDBJ databases">
        <title>Bacillus sediminilitoris sp. nov., isolated from a tidal flat sediment on the East China Sea.</title>
        <authorList>
            <person name="Wei Y."/>
            <person name="Mao H."/>
            <person name="Fang J."/>
        </authorList>
    </citation>
    <scope>NUCLEOTIDE SEQUENCE [LARGE SCALE GENOMIC DNA]</scope>
    <source>
        <strain evidence="1 2">DSL-17</strain>
    </source>
</reference>
<dbReference type="GO" id="GO:0046983">
    <property type="term" value="F:protein dimerization activity"/>
    <property type="evidence" value="ECO:0007669"/>
    <property type="project" value="InterPro"/>
</dbReference>
<keyword evidence="2" id="KW-1185">Reference proteome</keyword>
<dbReference type="EMBL" id="SSNT01000005">
    <property type="protein sequence ID" value="THF81126.1"/>
    <property type="molecule type" value="Genomic_DNA"/>
</dbReference>
<evidence type="ECO:0000313" key="2">
    <source>
        <dbReference type="Proteomes" id="UP000310334"/>
    </source>
</evidence>
<name>A0A4S4C0L1_9BACI</name>
<dbReference type="Gene3D" id="4.10.280.10">
    <property type="entry name" value="Helix-loop-helix DNA-binding domain"/>
    <property type="match status" value="1"/>
</dbReference>
<sequence length="35" mass="4064">MIKKNRVTHPSVLKVSQELDLNIFSLQKMVLLKLV</sequence>
<organism evidence="1 2">
    <name type="scientific">Metabacillus sediminilitoris</name>
    <dbReference type="NCBI Taxonomy" id="2567941"/>
    <lineage>
        <taxon>Bacteria</taxon>
        <taxon>Bacillati</taxon>
        <taxon>Bacillota</taxon>
        <taxon>Bacilli</taxon>
        <taxon>Bacillales</taxon>
        <taxon>Bacillaceae</taxon>
        <taxon>Metabacillus</taxon>
    </lineage>
</organism>
<protein>
    <submittedName>
        <fullName evidence="1">Spo0E family sporulation regulatory protein-aspartic acid phosphatase</fullName>
    </submittedName>
</protein>
<gene>
    <name evidence="1" type="ORF">E6W99_08205</name>
</gene>
<dbReference type="InterPro" id="IPR036638">
    <property type="entry name" value="HLH_DNA-bd_sf"/>
</dbReference>